<feature type="coiled-coil region" evidence="1">
    <location>
        <begin position="96"/>
        <end position="189"/>
    </location>
</feature>
<reference evidence="2 3" key="1">
    <citation type="submission" date="2018-03" db="EMBL/GenBank/DDBJ databases">
        <title>Genomic Encyclopedia of Archaeal and Bacterial Type Strains, Phase II (KMG-II): from individual species to whole genera.</title>
        <authorList>
            <person name="Goeker M."/>
        </authorList>
    </citation>
    <scope>NUCLEOTIDE SEQUENCE [LARGE SCALE GENOMIC DNA]</scope>
    <source>
        <strain evidence="2 3">DSM 100214</strain>
    </source>
</reference>
<dbReference type="RefSeq" id="WP_110310814.1">
    <property type="nucleotide sequence ID" value="NZ_QICL01000012.1"/>
</dbReference>
<protein>
    <submittedName>
        <fullName evidence="2">Uncharacterized protein</fullName>
    </submittedName>
</protein>
<gene>
    <name evidence="2" type="ORF">CLV62_11299</name>
</gene>
<dbReference type="Proteomes" id="UP000247973">
    <property type="component" value="Unassembled WGS sequence"/>
</dbReference>
<keyword evidence="3" id="KW-1185">Reference proteome</keyword>
<proteinExistence type="predicted"/>
<evidence type="ECO:0000313" key="2">
    <source>
        <dbReference type="EMBL" id="PXV63850.1"/>
    </source>
</evidence>
<evidence type="ECO:0000313" key="3">
    <source>
        <dbReference type="Proteomes" id="UP000247973"/>
    </source>
</evidence>
<accession>A0A2V3PVN0</accession>
<keyword evidence="1" id="KW-0175">Coiled coil</keyword>
<dbReference type="AlphaFoldDB" id="A0A2V3PVN0"/>
<dbReference type="EMBL" id="QICL01000012">
    <property type="protein sequence ID" value="PXV63850.1"/>
    <property type="molecule type" value="Genomic_DNA"/>
</dbReference>
<name>A0A2V3PVN0_9BACT</name>
<sequence length="290" mass="32459">MKKVILGCLCLGMLASCNVKNSDEYKALQAERDSLLQVSSKGQSDVSDLMAMINQVEENFAQIKEAEKYLTIESKSKGEMSSDTKSRITDNFQMINEILKKNKADIETLNKKLKNAGGQSAQLKQTVERLTAELEQRSAAITELREALTVRDAQIASLTGEVEKLNTNVEDLSNKNVEQSNKIKEQEKALNTGYYIFGTSKELKEAKVVTGGFISSPKILKESIDKSTFIKIDIRDVKEIPVYAKKAKVLSDQPKDSYTIAKDANSQVVIKINDYKRFWSLGQFLIIQVD</sequence>
<dbReference type="PROSITE" id="PS51257">
    <property type="entry name" value="PROKAR_LIPOPROTEIN"/>
    <property type="match status" value="1"/>
</dbReference>
<comment type="caution">
    <text evidence="2">The sequence shown here is derived from an EMBL/GenBank/DDBJ whole genome shotgun (WGS) entry which is preliminary data.</text>
</comment>
<evidence type="ECO:0000256" key="1">
    <source>
        <dbReference type="SAM" id="Coils"/>
    </source>
</evidence>
<dbReference type="OrthoDB" id="597123at2"/>
<organism evidence="2 3">
    <name type="scientific">Dysgonomonas alginatilytica</name>
    <dbReference type="NCBI Taxonomy" id="1605892"/>
    <lineage>
        <taxon>Bacteria</taxon>
        <taxon>Pseudomonadati</taxon>
        <taxon>Bacteroidota</taxon>
        <taxon>Bacteroidia</taxon>
        <taxon>Bacteroidales</taxon>
        <taxon>Dysgonomonadaceae</taxon>
        <taxon>Dysgonomonas</taxon>
    </lineage>
</organism>
<dbReference type="Gene3D" id="1.20.1480.30">
    <property type="entry name" value="Designed four-helix bundle protein"/>
    <property type="match status" value="1"/>
</dbReference>